<comment type="caution">
    <text evidence="1">The sequence shown here is derived from an EMBL/GenBank/DDBJ whole genome shotgun (WGS) entry which is preliminary data.</text>
</comment>
<evidence type="ECO:0000313" key="2">
    <source>
        <dbReference type="Proteomes" id="UP000828390"/>
    </source>
</evidence>
<protein>
    <submittedName>
        <fullName evidence="1">Uncharacterized protein</fullName>
    </submittedName>
</protein>
<keyword evidence="2" id="KW-1185">Reference proteome</keyword>
<proteinExistence type="predicted"/>
<accession>A0A9D4FCB9</accession>
<dbReference type="EMBL" id="JAIWYP010000007">
    <property type="protein sequence ID" value="KAH3793232.1"/>
    <property type="molecule type" value="Genomic_DNA"/>
</dbReference>
<evidence type="ECO:0000313" key="1">
    <source>
        <dbReference type="EMBL" id="KAH3793232.1"/>
    </source>
</evidence>
<dbReference type="Proteomes" id="UP000828390">
    <property type="component" value="Unassembled WGS sequence"/>
</dbReference>
<gene>
    <name evidence="1" type="ORF">DPMN_146738</name>
</gene>
<reference evidence="1" key="1">
    <citation type="journal article" date="2019" name="bioRxiv">
        <title>The Genome of the Zebra Mussel, Dreissena polymorpha: A Resource for Invasive Species Research.</title>
        <authorList>
            <person name="McCartney M.A."/>
            <person name="Auch B."/>
            <person name="Kono T."/>
            <person name="Mallez S."/>
            <person name="Zhang Y."/>
            <person name="Obille A."/>
            <person name="Becker A."/>
            <person name="Abrahante J.E."/>
            <person name="Garbe J."/>
            <person name="Badalamenti J.P."/>
            <person name="Herman A."/>
            <person name="Mangelson H."/>
            <person name="Liachko I."/>
            <person name="Sullivan S."/>
            <person name="Sone E.D."/>
            <person name="Koren S."/>
            <person name="Silverstein K.A.T."/>
            <person name="Beckman K.B."/>
            <person name="Gohl D.M."/>
        </authorList>
    </citation>
    <scope>NUCLEOTIDE SEQUENCE</scope>
    <source>
        <strain evidence="1">Duluth1</strain>
        <tissue evidence="1">Whole animal</tissue>
    </source>
</reference>
<organism evidence="1 2">
    <name type="scientific">Dreissena polymorpha</name>
    <name type="common">Zebra mussel</name>
    <name type="synonym">Mytilus polymorpha</name>
    <dbReference type="NCBI Taxonomy" id="45954"/>
    <lineage>
        <taxon>Eukaryota</taxon>
        <taxon>Metazoa</taxon>
        <taxon>Spiralia</taxon>
        <taxon>Lophotrochozoa</taxon>
        <taxon>Mollusca</taxon>
        <taxon>Bivalvia</taxon>
        <taxon>Autobranchia</taxon>
        <taxon>Heteroconchia</taxon>
        <taxon>Euheterodonta</taxon>
        <taxon>Imparidentia</taxon>
        <taxon>Neoheterodontei</taxon>
        <taxon>Myida</taxon>
        <taxon>Dreissenoidea</taxon>
        <taxon>Dreissenidae</taxon>
        <taxon>Dreissena</taxon>
    </lineage>
</organism>
<dbReference type="AlphaFoldDB" id="A0A9D4FCB9"/>
<sequence>MSFNVNRDGIEDCLADCIHLTYGVVTKDENLPCGCHMYVVYKPAMFECGILERSCDCSIPGLV</sequence>
<name>A0A9D4FCB9_DREPO</name>
<reference evidence="1" key="2">
    <citation type="submission" date="2020-11" db="EMBL/GenBank/DDBJ databases">
        <authorList>
            <person name="McCartney M.A."/>
            <person name="Auch B."/>
            <person name="Kono T."/>
            <person name="Mallez S."/>
            <person name="Becker A."/>
            <person name="Gohl D.M."/>
            <person name="Silverstein K.A.T."/>
            <person name="Koren S."/>
            <person name="Bechman K.B."/>
            <person name="Herman A."/>
            <person name="Abrahante J.E."/>
            <person name="Garbe J."/>
        </authorList>
    </citation>
    <scope>NUCLEOTIDE SEQUENCE</scope>
    <source>
        <strain evidence="1">Duluth1</strain>
        <tissue evidence="1">Whole animal</tissue>
    </source>
</reference>